<dbReference type="EMBL" id="ML179042">
    <property type="protein sequence ID" value="THV06592.1"/>
    <property type="molecule type" value="Genomic_DNA"/>
</dbReference>
<dbReference type="Pfam" id="PF04000">
    <property type="entry name" value="Sas10_Utp3"/>
    <property type="match status" value="1"/>
</dbReference>
<keyword evidence="5 6" id="KW-0539">Nucleus</keyword>
<gene>
    <name evidence="8" type="ORF">K435DRAFT_645058</name>
</gene>
<evidence type="ECO:0000256" key="5">
    <source>
        <dbReference type="ARBA" id="ARBA00023242"/>
    </source>
</evidence>
<evidence type="ECO:0000256" key="2">
    <source>
        <dbReference type="ARBA" id="ARBA00009154"/>
    </source>
</evidence>
<sequence>MTTNDTRKAKSKLAVLSSSLEELEAHLDPLFSQTFPETLLALEPIQQAKLQTVIPYVVYDLMFIYLKSRGIDPKTHPVFAELDRVRQYFDKIKNAENPPTRTTQVDKAAASRFIKHAITQAQIDSDAAQASSTSLGPINPTLQRALFTPLPVKMTKKMVERAEYEKRIREAGSEEDDELVIHDQGEGLEEDVQENTAVKTGSKRRRPAMDPFAASGEF</sequence>
<keyword evidence="9" id="KW-1185">Reference proteome</keyword>
<reference evidence="8 9" key="1">
    <citation type="journal article" date="2019" name="Nat. Ecol. Evol.">
        <title>Megaphylogeny resolves global patterns of mushroom evolution.</title>
        <authorList>
            <person name="Varga T."/>
            <person name="Krizsan K."/>
            <person name="Foldi C."/>
            <person name="Dima B."/>
            <person name="Sanchez-Garcia M."/>
            <person name="Sanchez-Ramirez S."/>
            <person name="Szollosi G.J."/>
            <person name="Szarkandi J.G."/>
            <person name="Papp V."/>
            <person name="Albert L."/>
            <person name="Andreopoulos W."/>
            <person name="Angelini C."/>
            <person name="Antonin V."/>
            <person name="Barry K.W."/>
            <person name="Bougher N.L."/>
            <person name="Buchanan P."/>
            <person name="Buyck B."/>
            <person name="Bense V."/>
            <person name="Catcheside P."/>
            <person name="Chovatia M."/>
            <person name="Cooper J."/>
            <person name="Damon W."/>
            <person name="Desjardin D."/>
            <person name="Finy P."/>
            <person name="Geml J."/>
            <person name="Haridas S."/>
            <person name="Hughes K."/>
            <person name="Justo A."/>
            <person name="Karasinski D."/>
            <person name="Kautmanova I."/>
            <person name="Kiss B."/>
            <person name="Kocsube S."/>
            <person name="Kotiranta H."/>
            <person name="LaButti K.M."/>
            <person name="Lechner B.E."/>
            <person name="Liimatainen K."/>
            <person name="Lipzen A."/>
            <person name="Lukacs Z."/>
            <person name="Mihaltcheva S."/>
            <person name="Morgado L.N."/>
            <person name="Niskanen T."/>
            <person name="Noordeloos M.E."/>
            <person name="Ohm R.A."/>
            <person name="Ortiz-Santana B."/>
            <person name="Ovrebo C."/>
            <person name="Racz N."/>
            <person name="Riley R."/>
            <person name="Savchenko A."/>
            <person name="Shiryaev A."/>
            <person name="Soop K."/>
            <person name="Spirin V."/>
            <person name="Szebenyi C."/>
            <person name="Tomsovsky M."/>
            <person name="Tulloss R.E."/>
            <person name="Uehling J."/>
            <person name="Grigoriev I.V."/>
            <person name="Vagvolgyi C."/>
            <person name="Papp T."/>
            <person name="Martin F.M."/>
            <person name="Miettinen O."/>
            <person name="Hibbett D.S."/>
            <person name="Nagy L.G."/>
        </authorList>
    </citation>
    <scope>NUCLEOTIDE SEQUENCE [LARGE SCALE GENOMIC DNA]</scope>
    <source>
        <strain evidence="8 9">CBS 962.96</strain>
    </source>
</reference>
<dbReference type="GO" id="GO:0000178">
    <property type="term" value="C:exosome (RNase complex)"/>
    <property type="evidence" value="ECO:0007669"/>
    <property type="project" value="TreeGrafter"/>
</dbReference>
<evidence type="ECO:0000256" key="4">
    <source>
        <dbReference type="ARBA" id="ARBA00022884"/>
    </source>
</evidence>
<keyword evidence="4 6" id="KW-0694">RNA-binding</keyword>
<evidence type="ECO:0000256" key="7">
    <source>
        <dbReference type="SAM" id="MobiDB-lite"/>
    </source>
</evidence>
<dbReference type="GO" id="GO:0005730">
    <property type="term" value="C:nucleolus"/>
    <property type="evidence" value="ECO:0007669"/>
    <property type="project" value="TreeGrafter"/>
</dbReference>
<dbReference type="Proteomes" id="UP000297245">
    <property type="component" value="Unassembled WGS sequence"/>
</dbReference>
<name>A0A4S8MU72_DENBC</name>
<organism evidence="8 9">
    <name type="scientific">Dendrothele bispora (strain CBS 962.96)</name>
    <dbReference type="NCBI Taxonomy" id="1314807"/>
    <lineage>
        <taxon>Eukaryota</taxon>
        <taxon>Fungi</taxon>
        <taxon>Dikarya</taxon>
        <taxon>Basidiomycota</taxon>
        <taxon>Agaricomycotina</taxon>
        <taxon>Agaricomycetes</taxon>
        <taxon>Agaricomycetidae</taxon>
        <taxon>Agaricales</taxon>
        <taxon>Agaricales incertae sedis</taxon>
        <taxon>Dendrothele</taxon>
    </lineage>
</organism>
<comment type="function">
    <text evidence="6">Required for exosome-dependent processing of pre-rRNA and small nucleolar RNA (snRNA) precursors. Involved in processing of 35S pre-rRNA at the A0, A1 and A2 sites.</text>
</comment>
<accession>A0A4S8MU72</accession>
<feature type="region of interest" description="Disordered" evidence="7">
    <location>
        <begin position="168"/>
        <end position="218"/>
    </location>
</feature>
<dbReference type="AlphaFoldDB" id="A0A4S8MU72"/>
<protein>
    <recommendedName>
        <fullName evidence="6">Exosome complex protein</fullName>
    </recommendedName>
</protein>
<dbReference type="OrthoDB" id="1421013at2759"/>
<dbReference type="GO" id="GO:0003723">
    <property type="term" value="F:RNA binding"/>
    <property type="evidence" value="ECO:0007669"/>
    <property type="project" value="UniProtKB-UniRule"/>
</dbReference>
<comment type="subcellular location">
    <subcellularLocation>
        <location evidence="1 6">Nucleus</location>
    </subcellularLocation>
</comment>
<dbReference type="PANTHER" id="PTHR15341">
    <property type="entry name" value="SUN-COR STEROID HORMONE RECEPTOR CO-REPRESSOR"/>
    <property type="match status" value="1"/>
</dbReference>
<dbReference type="InterPro" id="IPR011082">
    <property type="entry name" value="Exosome-assoc_fac/DNA_repair"/>
</dbReference>
<keyword evidence="3 6" id="KW-0698">rRNA processing</keyword>
<dbReference type="PANTHER" id="PTHR15341:SF3">
    <property type="entry name" value="NUCLEAR NUCLEIC ACID-BINDING PROTEIN C1D"/>
    <property type="match status" value="1"/>
</dbReference>
<dbReference type="InterPro" id="IPR007146">
    <property type="entry name" value="Sas10/Utp3/C1D"/>
</dbReference>
<dbReference type="GO" id="GO:0000460">
    <property type="term" value="P:maturation of 5.8S rRNA"/>
    <property type="evidence" value="ECO:0007669"/>
    <property type="project" value="TreeGrafter"/>
</dbReference>
<dbReference type="GO" id="GO:0010468">
    <property type="term" value="P:regulation of gene expression"/>
    <property type="evidence" value="ECO:0007669"/>
    <property type="project" value="TreeGrafter"/>
</dbReference>
<evidence type="ECO:0000256" key="1">
    <source>
        <dbReference type="ARBA" id="ARBA00004123"/>
    </source>
</evidence>
<proteinExistence type="inferred from homology"/>
<evidence type="ECO:0000313" key="8">
    <source>
        <dbReference type="EMBL" id="THV06592.1"/>
    </source>
</evidence>
<evidence type="ECO:0000256" key="3">
    <source>
        <dbReference type="ARBA" id="ARBA00022552"/>
    </source>
</evidence>
<dbReference type="GO" id="GO:0003677">
    <property type="term" value="F:DNA binding"/>
    <property type="evidence" value="ECO:0007669"/>
    <property type="project" value="TreeGrafter"/>
</dbReference>
<evidence type="ECO:0000313" key="9">
    <source>
        <dbReference type="Proteomes" id="UP000297245"/>
    </source>
</evidence>
<comment type="similarity">
    <text evidence="2 6">Belongs to the C1D family.</text>
</comment>
<evidence type="ECO:0000256" key="6">
    <source>
        <dbReference type="RuleBase" id="RU368003"/>
    </source>
</evidence>